<feature type="compositionally biased region" description="Basic and acidic residues" evidence="6">
    <location>
        <begin position="184"/>
        <end position="195"/>
    </location>
</feature>
<feature type="domain" description="TCP" evidence="7">
    <location>
        <begin position="185"/>
        <end position="239"/>
    </location>
</feature>
<dbReference type="Pfam" id="PF03634">
    <property type="entry name" value="TCP"/>
    <property type="match status" value="1"/>
</dbReference>
<dbReference type="GO" id="GO:0003700">
    <property type="term" value="F:DNA-binding transcription factor activity"/>
    <property type="evidence" value="ECO:0007669"/>
    <property type="project" value="InterPro"/>
</dbReference>
<evidence type="ECO:0000313" key="9">
    <source>
        <dbReference type="Proteomes" id="UP001237642"/>
    </source>
</evidence>
<name>A0AAD8MKR1_9APIA</name>
<evidence type="ECO:0000256" key="2">
    <source>
        <dbReference type="ARBA" id="ARBA00023015"/>
    </source>
</evidence>
<gene>
    <name evidence="8" type="ORF">POM88_032442</name>
</gene>
<feature type="compositionally biased region" description="Basic and acidic residues" evidence="6">
    <location>
        <begin position="121"/>
        <end position="133"/>
    </location>
</feature>
<reference evidence="8" key="1">
    <citation type="submission" date="2023-02" db="EMBL/GenBank/DDBJ databases">
        <title>Genome of toxic invasive species Heracleum sosnowskyi carries increased number of genes despite the absence of recent whole-genome duplications.</title>
        <authorList>
            <person name="Schelkunov M."/>
            <person name="Shtratnikova V."/>
            <person name="Makarenko M."/>
            <person name="Klepikova A."/>
            <person name="Omelchenko D."/>
            <person name="Novikova G."/>
            <person name="Obukhova E."/>
            <person name="Bogdanov V."/>
            <person name="Penin A."/>
            <person name="Logacheva M."/>
        </authorList>
    </citation>
    <scope>NUCLEOTIDE SEQUENCE</scope>
    <source>
        <strain evidence="8">Hsosn_3</strain>
        <tissue evidence="8">Leaf</tissue>
    </source>
</reference>
<reference evidence="8" key="2">
    <citation type="submission" date="2023-05" db="EMBL/GenBank/DDBJ databases">
        <authorList>
            <person name="Schelkunov M.I."/>
        </authorList>
    </citation>
    <scope>NUCLEOTIDE SEQUENCE</scope>
    <source>
        <strain evidence="8">Hsosn_3</strain>
        <tissue evidence="8">Leaf</tissue>
    </source>
</reference>
<dbReference type="InterPro" id="IPR017887">
    <property type="entry name" value="TF_TCP_subgr"/>
</dbReference>
<keyword evidence="4" id="KW-0804">Transcription</keyword>
<dbReference type="GO" id="GO:0043565">
    <property type="term" value="F:sequence-specific DNA binding"/>
    <property type="evidence" value="ECO:0007669"/>
    <property type="project" value="TreeGrafter"/>
</dbReference>
<evidence type="ECO:0000256" key="1">
    <source>
        <dbReference type="ARBA" id="ARBA00004123"/>
    </source>
</evidence>
<proteinExistence type="predicted"/>
<feature type="compositionally biased region" description="Polar residues" evidence="6">
    <location>
        <begin position="365"/>
        <end position="375"/>
    </location>
</feature>
<dbReference type="AlphaFoldDB" id="A0AAD8MKR1"/>
<dbReference type="Proteomes" id="UP001237642">
    <property type="component" value="Unassembled WGS sequence"/>
</dbReference>
<keyword evidence="5" id="KW-0539">Nucleus</keyword>
<evidence type="ECO:0000256" key="3">
    <source>
        <dbReference type="ARBA" id="ARBA00023125"/>
    </source>
</evidence>
<protein>
    <submittedName>
        <fullName evidence="8">Transcription factor TCP9</fullName>
    </submittedName>
</protein>
<dbReference type="PANTHER" id="PTHR31072:SF1">
    <property type="entry name" value="TRANSCRIPTION FACTOR TCP9"/>
    <property type="match status" value="1"/>
</dbReference>
<dbReference type="InterPro" id="IPR005333">
    <property type="entry name" value="Transcription_factor_TCP"/>
</dbReference>
<feature type="region of interest" description="Disordered" evidence="6">
    <location>
        <begin position="121"/>
        <end position="143"/>
    </location>
</feature>
<keyword evidence="2" id="KW-0805">Transcription regulation</keyword>
<dbReference type="GO" id="GO:0005634">
    <property type="term" value="C:nucleus"/>
    <property type="evidence" value="ECO:0007669"/>
    <property type="project" value="UniProtKB-SubCell"/>
</dbReference>
<comment type="subcellular location">
    <subcellularLocation>
        <location evidence="1">Nucleus</location>
    </subcellularLocation>
</comment>
<evidence type="ECO:0000313" key="8">
    <source>
        <dbReference type="EMBL" id="KAK1376249.1"/>
    </source>
</evidence>
<feature type="region of interest" description="Disordered" evidence="6">
    <location>
        <begin position="172"/>
        <end position="195"/>
    </location>
</feature>
<keyword evidence="3" id="KW-0238">DNA-binding</keyword>
<feature type="region of interest" description="Disordered" evidence="6">
    <location>
        <begin position="365"/>
        <end position="416"/>
    </location>
</feature>
<comment type="caution">
    <text evidence="8">The sequence shown here is derived from an EMBL/GenBank/DDBJ whole genome shotgun (WGS) entry which is preliminary data.</text>
</comment>
<dbReference type="EMBL" id="JAUIZM010000007">
    <property type="protein sequence ID" value="KAK1376249.1"/>
    <property type="molecule type" value="Genomic_DNA"/>
</dbReference>
<evidence type="ECO:0000256" key="6">
    <source>
        <dbReference type="SAM" id="MobiDB-lite"/>
    </source>
</evidence>
<feature type="compositionally biased region" description="Low complexity" evidence="6">
    <location>
        <begin position="385"/>
        <end position="398"/>
    </location>
</feature>
<evidence type="ECO:0000256" key="4">
    <source>
        <dbReference type="ARBA" id="ARBA00023163"/>
    </source>
</evidence>
<dbReference type="PANTHER" id="PTHR31072">
    <property type="entry name" value="TRANSCRIPTION FACTOR TCP4-RELATED"/>
    <property type="match status" value="1"/>
</dbReference>
<evidence type="ECO:0000259" key="7">
    <source>
        <dbReference type="PROSITE" id="PS51369"/>
    </source>
</evidence>
<organism evidence="8 9">
    <name type="scientific">Heracleum sosnowskyi</name>
    <dbReference type="NCBI Taxonomy" id="360622"/>
    <lineage>
        <taxon>Eukaryota</taxon>
        <taxon>Viridiplantae</taxon>
        <taxon>Streptophyta</taxon>
        <taxon>Embryophyta</taxon>
        <taxon>Tracheophyta</taxon>
        <taxon>Spermatophyta</taxon>
        <taxon>Magnoliopsida</taxon>
        <taxon>eudicotyledons</taxon>
        <taxon>Gunneridae</taxon>
        <taxon>Pentapetalae</taxon>
        <taxon>asterids</taxon>
        <taxon>campanulids</taxon>
        <taxon>Apiales</taxon>
        <taxon>Apiaceae</taxon>
        <taxon>Apioideae</taxon>
        <taxon>apioid superclade</taxon>
        <taxon>Tordylieae</taxon>
        <taxon>Tordyliinae</taxon>
        <taxon>Heracleum</taxon>
    </lineage>
</organism>
<sequence>MVYHIKVRCNFHFIIIFRVNPGRNIPASHAAPKILFFTGSDQCMISEYNSIMPIINYGRGWLMYQKVYLTPYKMEFFGGLLVSELHIAIQRICDQGPGPGLIHSTNFLVHYMASIPNQQLDDLKDSRSGDKKTSPQQAAPMNIPFSLGSELSLVTPKNESHVEEKLKLGMDETVSSHPQPKRVSTKDRHTKVEGRGRRIRMSATCAARVFQLTRELGHKSDGETIRWLLEHAEPAIIAATGTGTVPAIAMSVNGTLKIPTTPSTTDNTSNTVCKRRKRPANSEFVDVESNSTVSAPLMMSSSATIQAQPLVPMYAIPSNATPTYWMINPTNQVPQLWTLHAAAPLMGVSARPISSFLASMQPVQFKSPSEPQSSGAAKVKGQIKNSNTNSGPSSSNDSGKTNTPTLRDFSLELGRK</sequence>
<keyword evidence="9" id="KW-1185">Reference proteome</keyword>
<accession>A0AAD8MKR1</accession>
<dbReference type="PROSITE" id="PS51369">
    <property type="entry name" value="TCP"/>
    <property type="match status" value="1"/>
</dbReference>
<evidence type="ECO:0000256" key="5">
    <source>
        <dbReference type="ARBA" id="ARBA00023242"/>
    </source>
</evidence>